<feature type="domain" description="BED-type" evidence="11">
    <location>
        <begin position="1"/>
        <end position="57"/>
    </location>
</feature>
<evidence type="ECO:0000259" key="11">
    <source>
        <dbReference type="PROSITE" id="PS50808"/>
    </source>
</evidence>
<evidence type="ECO:0000313" key="12">
    <source>
        <dbReference type="EMBL" id="CAK6980274.1"/>
    </source>
</evidence>
<gene>
    <name evidence="12" type="ORF">FSCOSCO3_A028354</name>
</gene>
<dbReference type="InterPro" id="IPR003656">
    <property type="entry name" value="Znf_BED"/>
</dbReference>
<keyword evidence="13" id="KW-1185">Reference proteome</keyword>
<dbReference type="SUPFAM" id="SSF53098">
    <property type="entry name" value="Ribonuclease H-like"/>
    <property type="match status" value="1"/>
</dbReference>
<comment type="subcellular location">
    <subcellularLocation>
        <location evidence="1">Nucleus</location>
    </subcellularLocation>
</comment>
<sequence length="423" mass="47504">MSAVWDYFTLKNEKDEEAECNTCHNKVKRGGKAVRHFNTTNLIKHLAKYHQKHHEEFLKKSEDKKRKGPTQPTLAEIFAKRDKLPQNSARAQGITRVIAEEIILDDEPLSLMMIDSLLYAKRALQAYASDSNSNLPATITGNQWSLLEKTATVLKPFQELTAEVSAATATAADVIPSVRVLTRFLDTESEAHRGIQTMKATLLDAVHRRFYHVEMEPLYAVATLLDPRYKDKFFTNATNLDQAKKALKAEVMKMEQELKKTMPPSGEVSEAEPARQTPGMEAESSISSLGSYFDEILEESSTTVAGPSEQEIPPGALIQLESYLSEAPLGRKNNPFHYWRDNQARLPTLAATAAKFLCAPCTSVESERLFSAVSLIIDEHRSRLTPEHVEMITFVKKNLPIMLRLQPGQTVEIEGSVEMEMEQ</sequence>
<dbReference type="GO" id="GO:0046983">
    <property type="term" value="F:protein dimerization activity"/>
    <property type="evidence" value="ECO:0007669"/>
    <property type="project" value="InterPro"/>
</dbReference>
<proteinExistence type="predicted"/>
<organism evidence="12 13">
    <name type="scientific">Scomber scombrus</name>
    <name type="common">Atlantic mackerel</name>
    <name type="synonym">Scomber vernalis</name>
    <dbReference type="NCBI Taxonomy" id="13677"/>
    <lineage>
        <taxon>Eukaryota</taxon>
        <taxon>Metazoa</taxon>
        <taxon>Chordata</taxon>
        <taxon>Craniata</taxon>
        <taxon>Vertebrata</taxon>
        <taxon>Euteleostomi</taxon>
        <taxon>Actinopterygii</taxon>
        <taxon>Neopterygii</taxon>
        <taxon>Teleostei</taxon>
        <taxon>Neoteleostei</taxon>
        <taxon>Acanthomorphata</taxon>
        <taxon>Pelagiaria</taxon>
        <taxon>Scombriformes</taxon>
        <taxon>Scombridae</taxon>
        <taxon>Scomber</taxon>
    </lineage>
</organism>
<dbReference type="Pfam" id="PF02892">
    <property type="entry name" value="zf-BED"/>
    <property type="match status" value="1"/>
</dbReference>
<keyword evidence="3 9" id="KW-0863">Zinc-finger</keyword>
<dbReference type="EMBL" id="CAWUFR010000668">
    <property type="protein sequence ID" value="CAK6980274.1"/>
    <property type="molecule type" value="Genomic_DNA"/>
</dbReference>
<reference evidence="12 13" key="1">
    <citation type="submission" date="2024-01" db="EMBL/GenBank/DDBJ databases">
        <authorList>
            <person name="Alioto T."/>
            <person name="Alioto T."/>
            <person name="Gomez Garrido J."/>
        </authorList>
    </citation>
    <scope>NUCLEOTIDE SEQUENCE [LARGE SCALE GENOMIC DNA]</scope>
</reference>
<evidence type="ECO:0000256" key="6">
    <source>
        <dbReference type="ARBA" id="ARBA00023125"/>
    </source>
</evidence>
<dbReference type="PANTHER" id="PTHR46481:SF10">
    <property type="entry name" value="ZINC FINGER BED DOMAIN-CONTAINING PROTEIN 39"/>
    <property type="match status" value="1"/>
</dbReference>
<dbReference type="SUPFAM" id="SSF57667">
    <property type="entry name" value="beta-beta-alpha zinc fingers"/>
    <property type="match status" value="1"/>
</dbReference>
<keyword evidence="2" id="KW-0479">Metal-binding</keyword>
<keyword evidence="8" id="KW-0539">Nucleus</keyword>
<dbReference type="PROSITE" id="PS50808">
    <property type="entry name" value="ZF_BED"/>
    <property type="match status" value="1"/>
</dbReference>
<dbReference type="Pfam" id="PF05699">
    <property type="entry name" value="Dimer_Tnp_hAT"/>
    <property type="match status" value="1"/>
</dbReference>
<keyword evidence="6" id="KW-0238">DNA-binding</keyword>
<evidence type="ECO:0000256" key="10">
    <source>
        <dbReference type="SAM" id="MobiDB-lite"/>
    </source>
</evidence>
<dbReference type="InterPro" id="IPR052035">
    <property type="entry name" value="ZnF_BED_domain_contain"/>
</dbReference>
<protein>
    <submittedName>
        <fullName evidence="12">Zinc finger BED domain-containing protein 4-like</fullName>
    </submittedName>
</protein>
<evidence type="ECO:0000256" key="5">
    <source>
        <dbReference type="ARBA" id="ARBA00023015"/>
    </source>
</evidence>
<evidence type="ECO:0000256" key="7">
    <source>
        <dbReference type="ARBA" id="ARBA00023163"/>
    </source>
</evidence>
<feature type="region of interest" description="Disordered" evidence="10">
    <location>
        <begin position="258"/>
        <end position="283"/>
    </location>
</feature>
<dbReference type="SMART" id="SM00614">
    <property type="entry name" value="ZnF_BED"/>
    <property type="match status" value="1"/>
</dbReference>
<evidence type="ECO:0000256" key="8">
    <source>
        <dbReference type="ARBA" id="ARBA00023242"/>
    </source>
</evidence>
<keyword evidence="7" id="KW-0804">Transcription</keyword>
<dbReference type="InterPro" id="IPR008906">
    <property type="entry name" value="HATC_C_dom"/>
</dbReference>
<accession>A0AAV1Q9V0</accession>
<dbReference type="PANTHER" id="PTHR46481">
    <property type="entry name" value="ZINC FINGER BED DOMAIN-CONTAINING PROTEIN 4"/>
    <property type="match status" value="1"/>
</dbReference>
<evidence type="ECO:0000256" key="4">
    <source>
        <dbReference type="ARBA" id="ARBA00022833"/>
    </source>
</evidence>
<evidence type="ECO:0000256" key="9">
    <source>
        <dbReference type="PROSITE-ProRule" id="PRU00027"/>
    </source>
</evidence>
<keyword evidence="4" id="KW-0862">Zinc</keyword>
<comment type="caution">
    <text evidence="12">The sequence shown here is derived from an EMBL/GenBank/DDBJ whole genome shotgun (WGS) entry which is preliminary data.</text>
</comment>
<dbReference type="Proteomes" id="UP001314229">
    <property type="component" value="Unassembled WGS sequence"/>
</dbReference>
<dbReference type="GO" id="GO:0008270">
    <property type="term" value="F:zinc ion binding"/>
    <property type="evidence" value="ECO:0007669"/>
    <property type="project" value="UniProtKB-KW"/>
</dbReference>
<dbReference type="AlphaFoldDB" id="A0AAV1Q9V0"/>
<dbReference type="GO" id="GO:0005634">
    <property type="term" value="C:nucleus"/>
    <property type="evidence" value="ECO:0007669"/>
    <property type="project" value="UniProtKB-SubCell"/>
</dbReference>
<name>A0AAV1Q9V0_SCOSC</name>
<evidence type="ECO:0000313" key="13">
    <source>
        <dbReference type="Proteomes" id="UP001314229"/>
    </source>
</evidence>
<dbReference type="InterPro" id="IPR036236">
    <property type="entry name" value="Znf_C2H2_sf"/>
</dbReference>
<dbReference type="GO" id="GO:0003677">
    <property type="term" value="F:DNA binding"/>
    <property type="evidence" value="ECO:0007669"/>
    <property type="project" value="UniProtKB-KW"/>
</dbReference>
<evidence type="ECO:0000256" key="2">
    <source>
        <dbReference type="ARBA" id="ARBA00022723"/>
    </source>
</evidence>
<dbReference type="InterPro" id="IPR012337">
    <property type="entry name" value="RNaseH-like_sf"/>
</dbReference>
<dbReference type="GO" id="GO:0009791">
    <property type="term" value="P:post-embryonic development"/>
    <property type="evidence" value="ECO:0007669"/>
    <property type="project" value="UniProtKB-ARBA"/>
</dbReference>
<evidence type="ECO:0000256" key="1">
    <source>
        <dbReference type="ARBA" id="ARBA00004123"/>
    </source>
</evidence>
<keyword evidence="5" id="KW-0805">Transcription regulation</keyword>
<evidence type="ECO:0000256" key="3">
    <source>
        <dbReference type="ARBA" id="ARBA00022771"/>
    </source>
</evidence>